<reference evidence="3" key="1">
    <citation type="submission" date="2020-02" db="EMBL/GenBank/DDBJ databases">
        <authorList>
            <person name="Meier V. D."/>
        </authorList>
    </citation>
    <scope>NUCLEOTIDE SEQUENCE</scope>
    <source>
        <strain evidence="3">AVDCRST_MAG59</strain>
    </source>
</reference>
<name>A0A6J4U980_9BACT</name>
<dbReference type="Pfam" id="PF04885">
    <property type="entry name" value="Stig1"/>
    <property type="match status" value="1"/>
</dbReference>
<evidence type="ECO:0000313" key="3">
    <source>
        <dbReference type="EMBL" id="CAA9542162.1"/>
    </source>
</evidence>
<dbReference type="PROSITE" id="PS51318">
    <property type="entry name" value="TAT"/>
    <property type="match status" value="1"/>
</dbReference>
<dbReference type="AlphaFoldDB" id="A0A6J4U980"/>
<keyword evidence="1" id="KW-0732">Signal</keyword>
<dbReference type="InterPro" id="IPR006969">
    <property type="entry name" value="Stig-like"/>
</dbReference>
<sequence>MTESRIDAVARSVARGLSRRRLLAGFGGVSVAAVGLAARPRSALVCQRVGKSCDARTGCCHGATCEDGVCACADGWSDCGGSGVCVNRDEDKHHCGRCGKSCAETTSRKTCCGGGCVDVAGDRANCGACGVACGDAELCVRGTCVGCPIDRVPCGNACCAPNRCDDGRCLPDGPAAGAGERATTTDDRG</sequence>
<keyword evidence="2" id="KW-1133">Transmembrane helix</keyword>
<protein>
    <submittedName>
        <fullName evidence="3">Uncharacterized protein</fullName>
    </submittedName>
</protein>
<evidence type="ECO:0000256" key="1">
    <source>
        <dbReference type="ARBA" id="ARBA00022729"/>
    </source>
</evidence>
<evidence type="ECO:0000256" key="2">
    <source>
        <dbReference type="SAM" id="Phobius"/>
    </source>
</evidence>
<organism evidence="3">
    <name type="scientific">uncultured Thermomicrobiales bacterium</name>
    <dbReference type="NCBI Taxonomy" id="1645740"/>
    <lineage>
        <taxon>Bacteria</taxon>
        <taxon>Pseudomonadati</taxon>
        <taxon>Thermomicrobiota</taxon>
        <taxon>Thermomicrobia</taxon>
        <taxon>Thermomicrobiales</taxon>
        <taxon>environmental samples</taxon>
    </lineage>
</organism>
<keyword evidence="2" id="KW-0812">Transmembrane</keyword>
<gene>
    <name evidence="3" type="ORF">AVDCRST_MAG59-927</name>
</gene>
<accession>A0A6J4U980</accession>
<dbReference type="EMBL" id="CADCWF010000051">
    <property type="protein sequence ID" value="CAA9542162.1"/>
    <property type="molecule type" value="Genomic_DNA"/>
</dbReference>
<feature type="transmembrane region" description="Helical" evidence="2">
    <location>
        <begin position="21"/>
        <end position="38"/>
    </location>
</feature>
<proteinExistence type="predicted"/>
<keyword evidence="2" id="KW-0472">Membrane</keyword>
<dbReference type="InterPro" id="IPR006311">
    <property type="entry name" value="TAT_signal"/>
</dbReference>